<evidence type="ECO:0000256" key="2">
    <source>
        <dbReference type="ARBA" id="ARBA00006948"/>
    </source>
</evidence>
<dbReference type="InterPro" id="IPR006904">
    <property type="entry name" value="DUF716"/>
</dbReference>
<feature type="transmembrane region" description="Helical" evidence="6">
    <location>
        <begin position="109"/>
        <end position="127"/>
    </location>
</feature>
<gene>
    <name evidence="7" type="ORF">AFUS01_LOCUS9609</name>
</gene>
<comment type="caution">
    <text evidence="7">The sequence shown here is derived from an EMBL/GenBank/DDBJ whole genome shotgun (WGS) entry which is preliminary data.</text>
</comment>
<proteinExistence type="inferred from homology"/>
<feature type="transmembrane region" description="Helical" evidence="6">
    <location>
        <begin position="78"/>
        <end position="97"/>
    </location>
</feature>
<organism evidence="7 8">
    <name type="scientific">Allacma fusca</name>
    <dbReference type="NCBI Taxonomy" id="39272"/>
    <lineage>
        <taxon>Eukaryota</taxon>
        <taxon>Metazoa</taxon>
        <taxon>Ecdysozoa</taxon>
        <taxon>Arthropoda</taxon>
        <taxon>Hexapoda</taxon>
        <taxon>Collembola</taxon>
        <taxon>Symphypleona</taxon>
        <taxon>Sminthuridae</taxon>
        <taxon>Allacma</taxon>
    </lineage>
</organism>
<dbReference type="AlphaFoldDB" id="A0A8J2JKM5"/>
<sequence length="293" mass="33686">MYKKLLDGINFLHVGNLSNFENPLFVDKGFVRHSVPGTLSFVGAIWLTYIVFVRYYRSLLVRPGSFKNSLMFVSKTRTPTVLYALILFPLIGIFVELCFEDLEWATSNLHHLSMFAPFELVFVLILLRIRNWKIPEGVEYLLFAISFASLGILFYFHLERSEFDLSIHTHLCYIIIGVVVSTLFELAHPKSILAALTRCFFIIANGSYFFVAAELLHPVFPNKLGSFDEGSEEMIKLVPICFAWSLIFSLAVLVCIGSFQFRKFQKLKEDQIHYLIIDNACALAEEELLNKHY</sequence>
<keyword evidence="4 6" id="KW-1133">Transmembrane helix</keyword>
<keyword evidence="8" id="KW-1185">Reference proteome</keyword>
<evidence type="ECO:0000256" key="1">
    <source>
        <dbReference type="ARBA" id="ARBA00004141"/>
    </source>
</evidence>
<feature type="non-terminal residue" evidence="7">
    <location>
        <position position="1"/>
    </location>
</feature>
<dbReference type="PANTHER" id="PTHR16007:SF15">
    <property type="entry name" value="TRANSMEMBRANE PROTEIN 45B"/>
    <property type="match status" value="1"/>
</dbReference>
<feature type="transmembrane region" description="Helical" evidence="6">
    <location>
        <begin position="139"/>
        <end position="156"/>
    </location>
</feature>
<reference evidence="7" key="1">
    <citation type="submission" date="2021-06" db="EMBL/GenBank/DDBJ databases">
        <authorList>
            <person name="Hodson N. C."/>
            <person name="Mongue J. A."/>
            <person name="Jaron S. K."/>
        </authorList>
    </citation>
    <scope>NUCLEOTIDE SEQUENCE</scope>
</reference>
<dbReference type="Pfam" id="PF04819">
    <property type="entry name" value="DUF716"/>
    <property type="match status" value="1"/>
</dbReference>
<protein>
    <submittedName>
        <fullName evidence="7">Uncharacterized protein</fullName>
    </submittedName>
</protein>
<evidence type="ECO:0000256" key="6">
    <source>
        <dbReference type="SAM" id="Phobius"/>
    </source>
</evidence>
<feature type="transmembrane region" description="Helical" evidence="6">
    <location>
        <begin position="168"/>
        <end position="187"/>
    </location>
</feature>
<comment type="subcellular location">
    <subcellularLocation>
        <location evidence="1">Membrane</location>
        <topology evidence="1">Multi-pass membrane protein</topology>
    </subcellularLocation>
</comment>
<dbReference type="InterPro" id="IPR042127">
    <property type="entry name" value="TMEM45"/>
</dbReference>
<feature type="transmembrane region" description="Helical" evidence="6">
    <location>
        <begin position="237"/>
        <end position="259"/>
    </location>
</feature>
<evidence type="ECO:0000313" key="7">
    <source>
        <dbReference type="EMBL" id="CAG7720327.1"/>
    </source>
</evidence>
<feature type="transmembrane region" description="Helical" evidence="6">
    <location>
        <begin position="199"/>
        <end position="217"/>
    </location>
</feature>
<keyword evidence="5 6" id="KW-0472">Membrane</keyword>
<evidence type="ECO:0000313" key="8">
    <source>
        <dbReference type="Proteomes" id="UP000708208"/>
    </source>
</evidence>
<keyword evidence="3 6" id="KW-0812">Transmembrane</keyword>
<evidence type="ECO:0000256" key="3">
    <source>
        <dbReference type="ARBA" id="ARBA00022692"/>
    </source>
</evidence>
<comment type="similarity">
    <text evidence="2">Belongs to the TMEM45 family.</text>
</comment>
<dbReference type="Proteomes" id="UP000708208">
    <property type="component" value="Unassembled WGS sequence"/>
</dbReference>
<evidence type="ECO:0000256" key="4">
    <source>
        <dbReference type="ARBA" id="ARBA00022989"/>
    </source>
</evidence>
<name>A0A8J2JKM5_9HEXA</name>
<dbReference type="OrthoDB" id="551896at2759"/>
<evidence type="ECO:0000256" key="5">
    <source>
        <dbReference type="ARBA" id="ARBA00023136"/>
    </source>
</evidence>
<dbReference type="GO" id="GO:0016020">
    <property type="term" value="C:membrane"/>
    <property type="evidence" value="ECO:0007669"/>
    <property type="project" value="UniProtKB-SubCell"/>
</dbReference>
<feature type="transmembrane region" description="Helical" evidence="6">
    <location>
        <begin position="38"/>
        <end position="57"/>
    </location>
</feature>
<dbReference type="EMBL" id="CAJVCH010069587">
    <property type="protein sequence ID" value="CAG7720327.1"/>
    <property type="molecule type" value="Genomic_DNA"/>
</dbReference>
<accession>A0A8J2JKM5</accession>
<dbReference type="PANTHER" id="PTHR16007">
    <property type="entry name" value="EPIDIDYMAL MEMBRANE PROTEIN E9-RELATED"/>
    <property type="match status" value="1"/>
</dbReference>